<keyword evidence="12" id="KW-0539">Nucleus</keyword>
<keyword evidence="10" id="KW-0238">DNA-binding</keyword>
<dbReference type="GO" id="GO:0008270">
    <property type="term" value="F:zinc ion binding"/>
    <property type="evidence" value="ECO:0007669"/>
    <property type="project" value="UniProtKB-KW"/>
</dbReference>
<comment type="subcellular location">
    <subcellularLocation>
        <location evidence="2">Nucleus</location>
    </subcellularLocation>
</comment>
<dbReference type="FunFam" id="3.30.160.60:FF:000540">
    <property type="entry name" value="zinc finger protein 263 isoform X1"/>
    <property type="match status" value="1"/>
</dbReference>
<feature type="region of interest" description="Disordered" evidence="13">
    <location>
        <begin position="98"/>
        <end position="176"/>
    </location>
</feature>
<dbReference type="AlphaFoldDB" id="A0A8U8BWJ7"/>
<keyword evidence="5" id="KW-0479">Metal-binding</keyword>
<dbReference type="SUPFAM" id="SSF57667">
    <property type="entry name" value="beta-beta-alpha zinc fingers"/>
    <property type="match status" value="4"/>
</dbReference>
<keyword evidence="4" id="KW-0597">Phosphoprotein</keyword>
<evidence type="ECO:0000256" key="12">
    <source>
        <dbReference type="ARBA" id="ARBA00023242"/>
    </source>
</evidence>
<evidence type="ECO:0000256" key="3">
    <source>
        <dbReference type="ARBA" id="ARBA00006991"/>
    </source>
</evidence>
<dbReference type="PANTHER" id="PTHR23234">
    <property type="entry name" value="ZNF44 PROTEIN"/>
    <property type="match status" value="1"/>
</dbReference>
<feature type="region of interest" description="Disordered" evidence="13">
    <location>
        <begin position="208"/>
        <end position="228"/>
    </location>
</feature>
<keyword evidence="8" id="KW-0862">Zinc</keyword>
<dbReference type="FunFam" id="3.30.160.60:FF:000352">
    <property type="entry name" value="zinc finger protein 3 homolog"/>
    <property type="match status" value="1"/>
</dbReference>
<evidence type="ECO:0000256" key="6">
    <source>
        <dbReference type="ARBA" id="ARBA00022737"/>
    </source>
</evidence>
<dbReference type="InterPro" id="IPR050758">
    <property type="entry name" value="Znf_C2H2-type"/>
</dbReference>
<evidence type="ECO:0000256" key="8">
    <source>
        <dbReference type="ARBA" id="ARBA00022833"/>
    </source>
</evidence>
<keyword evidence="11" id="KW-0804">Transcription</keyword>
<protein>
    <submittedName>
        <fullName evidence="14">Uncharacterized protein</fullName>
    </submittedName>
</protein>
<keyword evidence="15" id="KW-1185">Reference proteome</keyword>
<evidence type="ECO:0000256" key="13">
    <source>
        <dbReference type="SAM" id="MobiDB-lite"/>
    </source>
</evidence>
<evidence type="ECO:0000313" key="14">
    <source>
        <dbReference type="Ensembl" id="ENSCPVP00000025311.1"/>
    </source>
</evidence>
<reference evidence="14" key="1">
    <citation type="submission" date="2025-08" db="UniProtKB">
        <authorList>
            <consortium name="Ensembl"/>
        </authorList>
    </citation>
    <scope>IDENTIFICATION</scope>
</reference>
<dbReference type="SMART" id="SM00355">
    <property type="entry name" value="ZnF_C2H2"/>
    <property type="match status" value="7"/>
</dbReference>
<feature type="compositionally biased region" description="Polar residues" evidence="13">
    <location>
        <begin position="208"/>
        <end position="227"/>
    </location>
</feature>
<dbReference type="PROSITE" id="PS50157">
    <property type="entry name" value="ZINC_FINGER_C2H2_2"/>
    <property type="match status" value="7"/>
</dbReference>
<dbReference type="PANTHER" id="PTHR23234:SF8">
    <property type="entry name" value="C2H2-TYPE DOMAIN-CONTAINING PROTEIN"/>
    <property type="match status" value="1"/>
</dbReference>
<evidence type="ECO:0000256" key="2">
    <source>
        <dbReference type="ARBA" id="ARBA00004123"/>
    </source>
</evidence>
<comment type="function">
    <text evidence="1">May be involved in transcriptional regulation.</text>
</comment>
<evidence type="ECO:0000256" key="4">
    <source>
        <dbReference type="ARBA" id="ARBA00022553"/>
    </source>
</evidence>
<organism evidence="14 15">
    <name type="scientific">Geospiza parvula</name>
    <name type="common">Small tree-finch</name>
    <name type="synonym">Camarhynchus parvulus</name>
    <dbReference type="NCBI Taxonomy" id="87175"/>
    <lineage>
        <taxon>Eukaryota</taxon>
        <taxon>Metazoa</taxon>
        <taxon>Chordata</taxon>
        <taxon>Craniata</taxon>
        <taxon>Vertebrata</taxon>
        <taxon>Euteleostomi</taxon>
        <taxon>Archelosauria</taxon>
        <taxon>Archosauria</taxon>
        <taxon>Dinosauria</taxon>
        <taxon>Saurischia</taxon>
        <taxon>Theropoda</taxon>
        <taxon>Coelurosauria</taxon>
        <taxon>Aves</taxon>
        <taxon>Neognathae</taxon>
        <taxon>Neoaves</taxon>
        <taxon>Telluraves</taxon>
        <taxon>Australaves</taxon>
        <taxon>Passeriformes</taxon>
        <taxon>Thraupidae</taxon>
        <taxon>Camarhynchus</taxon>
    </lineage>
</organism>
<proteinExistence type="inferred from homology"/>
<dbReference type="FunFam" id="3.30.160.60:FF:001270">
    <property type="entry name" value="zinc finger protein 583 isoform X1"/>
    <property type="match status" value="1"/>
</dbReference>
<dbReference type="PROSITE" id="PS00028">
    <property type="entry name" value="ZINC_FINGER_C2H2_1"/>
    <property type="match status" value="5"/>
</dbReference>
<dbReference type="FunFam" id="3.30.160.60:FF:000113">
    <property type="entry name" value="zinc finger protein 699 isoform X1"/>
    <property type="match status" value="1"/>
</dbReference>
<dbReference type="GO" id="GO:0003677">
    <property type="term" value="F:DNA binding"/>
    <property type="evidence" value="ECO:0007669"/>
    <property type="project" value="UniProtKB-KW"/>
</dbReference>
<dbReference type="FunFam" id="3.30.160.60:FF:002343">
    <property type="entry name" value="Zinc finger protein 33A"/>
    <property type="match status" value="1"/>
</dbReference>
<accession>A0A8U8BWJ7</accession>
<keyword evidence="9" id="KW-0805">Transcription regulation</keyword>
<evidence type="ECO:0000256" key="7">
    <source>
        <dbReference type="ARBA" id="ARBA00022771"/>
    </source>
</evidence>
<sequence length="436" mass="49320">MEPNACFQSPSSSTAINRQGSVLYLFHASALITPSRGDIFWEWAIECHCMTGQIPSSHCGMLRPGGGSKHSYLDISRALQHQEQLACWIPRGQELQNHHWTSRGRPDPSTGSLKEPSDTWAGEEEVSAPFPLSPAPSPSPARPPAAGQPCCQRHPAGDALGGSPSPSLWHGGKSHPLLVLPPAEKELRMETVEDKSPWQNLVEEAILSDSTVQNPNGEENPQTSHSRMGSKLVVQEQLHDGEKPHKCLECGRSFSKGNRLIHHQMIHTGEWPYESGECGKGFSCSSALISHQHIHTGERPYECPQCQKRFWTRSNLLQHQRLHTEERPFHCSECGKGFKRKSNLIIHQRIHTGERPYKCPECQKRFRISSDLLRHQRIHTGERPFRCPECRKAFNHNSNLITHRRIHNGKMPYECPQFGKSFTQSSHLTRHQRTHE</sequence>
<dbReference type="InterPro" id="IPR036236">
    <property type="entry name" value="Znf_C2H2_sf"/>
</dbReference>
<dbReference type="InterPro" id="IPR013087">
    <property type="entry name" value="Znf_C2H2_type"/>
</dbReference>
<evidence type="ECO:0000256" key="1">
    <source>
        <dbReference type="ARBA" id="ARBA00003767"/>
    </source>
</evidence>
<name>A0A8U8BWJ7_GEOPR</name>
<keyword evidence="7" id="KW-0863">Zinc-finger</keyword>
<evidence type="ECO:0000256" key="5">
    <source>
        <dbReference type="ARBA" id="ARBA00022723"/>
    </source>
</evidence>
<dbReference type="Pfam" id="PF00096">
    <property type="entry name" value="zf-C2H2"/>
    <property type="match status" value="5"/>
</dbReference>
<reference evidence="14" key="2">
    <citation type="submission" date="2025-09" db="UniProtKB">
        <authorList>
            <consortium name="Ensembl"/>
        </authorList>
    </citation>
    <scope>IDENTIFICATION</scope>
</reference>
<dbReference type="FunFam" id="3.30.160.60:FF:000012">
    <property type="entry name" value="RB-associated KRAB zinc finger protein-like"/>
    <property type="match status" value="1"/>
</dbReference>
<dbReference type="Gene3D" id="3.30.160.60">
    <property type="entry name" value="Classic Zinc Finger"/>
    <property type="match status" value="7"/>
</dbReference>
<feature type="compositionally biased region" description="Pro residues" evidence="13">
    <location>
        <begin position="131"/>
        <end position="143"/>
    </location>
</feature>
<keyword evidence="6" id="KW-0677">Repeat</keyword>
<dbReference type="Ensembl" id="ENSCPVT00000025753.1">
    <property type="protein sequence ID" value="ENSCPVP00000025311.1"/>
    <property type="gene ID" value="ENSCPVG00000016827.1"/>
</dbReference>
<dbReference type="FunFam" id="3.30.160.60:FF:000281">
    <property type="entry name" value="Zinc finger protein 558 isoform X1"/>
    <property type="match status" value="1"/>
</dbReference>
<evidence type="ECO:0000256" key="10">
    <source>
        <dbReference type="ARBA" id="ARBA00023125"/>
    </source>
</evidence>
<comment type="similarity">
    <text evidence="3">Belongs to the krueppel C2H2-type zinc-finger protein family.</text>
</comment>
<evidence type="ECO:0000313" key="15">
    <source>
        <dbReference type="Proteomes" id="UP000694382"/>
    </source>
</evidence>
<dbReference type="GO" id="GO:0005634">
    <property type="term" value="C:nucleus"/>
    <property type="evidence" value="ECO:0007669"/>
    <property type="project" value="UniProtKB-SubCell"/>
</dbReference>
<dbReference type="Proteomes" id="UP000694382">
    <property type="component" value="Unassembled WGS sequence"/>
</dbReference>
<evidence type="ECO:0000256" key="11">
    <source>
        <dbReference type="ARBA" id="ARBA00023163"/>
    </source>
</evidence>
<evidence type="ECO:0000256" key="9">
    <source>
        <dbReference type="ARBA" id="ARBA00023015"/>
    </source>
</evidence>